<evidence type="ECO:0000256" key="6">
    <source>
        <dbReference type="ARBA" id="ARBA00022692"/>
    </source>
</evidence>
<dbReference type="CDD" id="cd06579">
    <property type="entry name" value="TM_PBP1_transp_AraH_like"/>
    <property type="match status" value="1"/>
</dbReference>
<evidence type="ECO:0000256" key="9">
    <source>
        <dbReference type="ARBA" id="ARBA00035611"/>
    </source>
</evidence>
<dbReference type="Pfam" id="PF02653">
    <property type="entry name" value="BPD_transp_2"/>
    <property type="match status" value="1"/>
</dbReference>
<evidence type="ECO:0000256" key="11">
    <source>
        <dbReference type="SAM" id="Phobius"/>
    </source>
</evidence>
<feature type="transmembrane region" description="Helical" evidence="11">
    <location>
        <begin position="203"/>
        <end position="225"/>
    </location>
</feature>
<evidence type="ECO:0000256" key="5">
    <source>
        <dbReference type="ARBA" id="ARBA00022597"/>
    </source>
</evidence>
<feature type="transmembrane region" description="Helical" evidence="11">
    <location>
        <begin position="86"/>
        <end position="106"/>
    </location>
</feature>
<feature type="transmembrane region" description="Helical" evidence="11">
    <location>
        <begin position="352"/>
        <end position="370"/>
    </location>
</feature>
<feature type="transmembrane region" description="Helical" evidence="11">
    <location>
        <begin position="113"/>
        <end position="130"/>
    </location>
</feature>
<feature type="transmembrane region" description="Helical" evidence="11">
    <location>
        <begin position="136"/>
        <end position="157"/>
    </location>
</feature>
<evidence type="ECO:0000256" key="3">
    <source>
        <dbReference type="ARBA" id="ARBA00022475"/>
    </source>
</evidence>
<protein>
    <recommendedName>
        <fullName evidence="10">Xylose transport system permease protein XylH</fullName>
    </recommendedName>
</protein>
<proteinExistence type="predicted"/>
<gene>
    <name evidence="12" type="ORF">OG699_32490</name>
</gene>
<dbReference type="GO" id="GO:0022857">
    <property type="term" value="F:transmembrane transporter activity"/>
    <property type="evidence" value="ECO:0007669"/>
    <property type="project" value="InterPro"/>
</dbReference>
<evidence type="ECO:0000313" key="12">
    <source>
        <dbReference type="EMBL" id="WTZ12282.1"/>
    </source>
</evidence>
<feature type="transmembrane region" description="Helical" evidence="11">
    <location>
        <begin position="54"/>
        <end position="74"/>
    </location>
</feature>
<feature type="transmembrane region" description="Helical" evidence="11">
    <location>
        <begin position="316"/>
        <end position="340"/>
    </location>
</feature>
<accession>A0AAU3I3N2</accession>
<evidence type="ECO:0000256" key="7">
    <source>
        <dbReference type="ARBA" id="ARBA00022989"/>
    </source>
</evidence>
<feature type="transmembrane region" description="Helical" evidence="11">
    <location>
        <begin position="246"/>
        <end position="264"/>
    </location>
</feature>
<evidence type="ECO:0000256" key="2">
    <source>
        <dbReference type="ARBA" id="ARBA00022448"/>
    </source>
</evidence>
<evidence type="ECO:0000256" key="10">
    <source>
        <dbReference type="ARBA" id="ARBA00035686"/>
    </source>
</evidence>
<keyword evidence="7 11" id="KW-1133">Transmembrane helix</keyword>
<evidence type="ECO:0000256" key="1">
    <source>
        <dbReference type="ARBA" id="ARBA00004651"/>
    </source>
</evidence>
<keyword evidence="4" id="KW-0997">Cell inner membrane</keyword>
<evidence type="ECO:0000256" key="4">
    <source>
        <dbReference type="ARBA" id="ARBA00022519"/>
    </source>
</evidence>
<feature type="transmembrane region" description="Helical" evidence="11">
    <location>
        <begin position="377"/>
        <end position="396"/>
    </location>
</feature>
<name>A0AAU3I3N2_9ACTN</name>
<keyword evidence="3" id="KW-1003">Cell membrane</keyword>
<organism evidence="12">
    <name type="scientific">Streptomyces sp. NBC_01393</name>
    <dbReference type="NCBI Taxonomy" id="2903851"/>
    <lineage>
        <taxon>Bacteria</taxon>
        <taxon>Bacillati</taxon>
        <taxon>Actinomycetota</taxon>
        <taxon>Actinomycetes</taxon>
        <taxon>Kitasatosporales</taxon>
        <taxon>Streptomycetaceae</taxon>
        <taxon>Streptomyces</taxon>
    </lineage>
</organism>
<keyword evidence="6 11" id="KW-0812">Transmembrane</keyword>
<dbReference type="PANTHER" id="PTHR32196">
    <property type="entry name" value="ABC TRANSPORTER PERMEASE PROTEIN YPHD-RELATED-RELATED"/>
    <property type="match status" value="1"/>
</dbReference>
<feature type="transmembrane region" description="Helical" evidence="11">
    <location>
        <begin position="402"/>
        <end position="419"/>
    </location>
</feature>
<feature type="transmembrane region" description="Helical" evidence="11">
    <location>
        <begin position="164"/>
        <end position="183"/>
    </location>
</feature>
<dbReference type="AlphaFoldDB" id="A0AAU3I3N2"/>
<keyword evidence="5" id="KW-0762">Sugar transport</keyword>
<keyword evidence="2" id="KW-0813">Transport</keyword>
<feature type="transmembrane region" description="Helical" evidence="11">
    <location>
        <begin position="270"/>
        <end position="288"/>
    </location>
</feature>
<comment type="function">
    <text evidence="9">Part of the binding-protein-dependent transport system for D-xylose. Probably responsible for the translocation of the substrate across the membrane.</text>
</comment>
<reference evidence="12" key="1">
    <citation type="submission" date="2022-10" db="EMBL/GenBank/DDBJ databases">
        <title>The complete genomes of actinobacterial strains from the NBC collection.</title>
        <authorList>
            <person name="Joergensen T.S."/>
            <person name="Alvarez Arevalo M."/>
            <person name="Sterndorff E.B."/>
            <person name="Faurdal D."/>
            <person name="Vuksanovic O."/>
            <person name="Mourched A.-S."/>
            <person name="Charusanti P."/>
            <person name="Shaw S."/>
            <person name="Blin K."/>
            <person name="Weber T."/>
        </authorList>
    </citation>
    <scope>NUCLEOTIDE SEQUENCE</scope>
    <source>
        <strain evidence="12">NBC_01393</strain>
    </source>
</reference>
<comment type="subcellular location">
    <subcellularLocation>
        <location evidence="1">Cell membrane</location>
        <topology evidence="1">Multi-pass membrane protein</topology>
    </subcellularLocation>
</comment>
<dbReference type="InterPro" id="IPR001851">
    <property type="entry name" value="ABC_transp_permease"/>
</dbReference>
<sequence>MSIDKTSETGDHIVENPEAAAHAVTAVDPRLLVREQGFAGYVGEFKRKMKSGDLGSIPVVIGLIVIWAIFASLNSNFLTAGNISDISVAMVGTGMIAVGIVFVLLLGEIDLSVGSLSGLAGATFAVLSVTHGMNEWLAFVLAILTGTVAGAIQGFVFARIGVPAFAVTLAGLLFWNGLMLQILGSNGTINLDSEGVVAKLTSYYFTDVAAAYVLAVVVTAGFFVSSFLGNKRREAAGVPSRPLGETIARTVLLGILSFGVAIMYNQYKGLPLAVVIFLAVLLVTDFVLRRTTFGRKIFALGGSVEASRRAGINVELIRISVFSISGTFAAIGGLFIASKIASANQGAGAGDLLMNAIAAAVIGGTSLFGGRGRTWNALLGVLVIVSIQYGLALQGIASPVQYMITGGVLLATVVIDAVTRKTQKTAGRA</sequence>
<dbReference type="EMBL" id="CP109546">
    <property type="protein sequence ID" value="WTZ12282.1"/>
    <property type="molecule type" value="Genomic_DNA"/>
</dbReference>
<keyword evidence="8 11" id="KW-0472">Membrane</keyword>
<dbReference type="GO" id="GO:0005886">
    <property type="term" value="C:plasma membrane"/>
    <property type="evidence" value="ECO:0007669"/>
    <property type="project" value="UniProtKB-SubCell"/>
</dbReference>
<dbReference type="PANTHER" id="PTHR32196:SF32">
    <property type="entry name" value="XYLOSE TRANSPORT SYSTEM PERMEASE PROTEIN XYLH"/>
    <property type="match status" value="1"/>
</dbReference>
<evidence type="ECO:0000256" key="8">
    <source>
        <dbReference type="ARBA" id="ARBA00023136"/>
    </source>
</evidence>